<name>A0ABV6WR60_9ACTN</name>
<evidence type="ECO:0000313" key="1">
    <source>
        <dbReference type="EMBL" id="MFC1428517.1"/>
    </source>
</evidence>
<sequence length="88" mass="9698">MARRARPMGHCARCSRACWKDADDFRSWNGTVDKGVLVALICPQCQSPEEHTEAEVGEAVLDYANAVPDAQGRPIVPLRLDPSTDHTH</sequence>
<protein>
    <submittedName>
        <fullName evidence="1">Uncharacterized protein</fullName>
    </submittedName>
</protein>
<dbReference type="RefSeq" id="WP_380527888.1">
    <property type="nucleotide sequence ID" value="NZ_JBHFAA010000025.1"/>
</dbReference>
<gene>
    <name evidence="1" type="ORF">ACEZCY_35685</name>
</gene>
<comment type="caution">
    <text evidence="1">The sequence shown here is derived from an EMBL/GenBank/DDBJ whole genome shotgun (WGS) entry which is preliminary data.</text>
</comment>
<evidence type="ECO:0000313" key="2">
    <source>
        <dbReference type="Proteomes" id="UP001592529"/>
    </source>
</evidence>
<keyword evidence="2" id="KW-1185">Reference proteome</keyword>
<proteinExistence type="predicted"/>
<accession>A0ABV6WR60</accession>
<reference evidence="1 2" key="1">
    <citation type="submission" date="2024-09" db="EMBL/GenBank/DDBJ databases">
        <authorList>
            <person name="Lee S.D."/>
        </authorList>
    </citation>
    <scope>NUCLEOTIDE SEQUENCE [LARGE SCALE GENOMIC DNA]</scope>
    <source>
        <strain evidence="1 2">N1-12</strain>
    </source>
</reference>
<dbReference type="Proteomes" id="UP001592529">
    <property type="component" value="Unassembled WGS sequence"/>
</dbReference>
<dbReference type="EMBL" id="JBHFAA010000025">
    <property type="protein sequence ID" value="MFC1428517.1"/>
    <property type="molecule type" value="Genomic_DNA"/>
</dbReference>
<organism evidence="1 2">
    <name type="scientific">Streptacidiphilus alkalitolerans</name>
    <dbReference type="NCBI Taxonomy" id="3342712"/>
    <lineage>
        <taxon>Bacteria</taxon>
        <taxon>Bacillati</taxon>
        <taxon>Actinomycetota</taxon>
        <taxon>Actinomycetes</taxon>
        <taxon>Kitasatosporales</taxon>
        <taxon>Streptomycetaceae</taxon>
        <taxon>Streptacidiphilus</taxon>
    </lineage>
</organism>